<dbReference type="RefSeq" id="WP_377117010.1">
    <property type="nucleotide sequence ID" value="NZ_JBHTHZ010000013.1"/>
</dbReference>
<feature type="transmembrane region" description="Helical" evidence="1">
    <location>
        <begin position="174"/>
        <end position="205"/>
    </location>
</feature>
<feature type="transmembrane region" description="Helical" evidence="1">
    <location>
        <begin position="151"/>
        <end position="167"/>
    </location>
</feature>
<keyword evidence="3" id="KW-1185">Reference proteome</keyword>
<keyword evidence="1" id="KW-0812">Transmembrane</keyword>
<name>A0ABW3AWV2_9SPHI</name>
<evidence type="ECO:0000256" key="1">
    <source>
        <dbReference type="SAM" id="Phobius"/>
    </source>
</evidence>
<feature type="transmembrane region" description="Helical" evidence="1">
    <location>
        <begin position="217"/>
        <end position="239"/>
    </location>
</feature>
<dbReference type="EMBL" id="JBHTHZ010000013">
    <property type="protein sequence ID" value="MFD0795028.1"/>
    <property type="molecule type" value="Genomic_DNA"/>
</dbReference>
<sequence length="524" mass="58973">MPKHPEHRIILTAVFLIVTVCSILLLVNPAAIFPDSAWGYQVLRSVQNGSGFNMLTLVSQENITQNTSEFKSWWSPGQYLFPAAFVKLFNLNLGYASALTVIICQFTGLAGLYVFFKKAGFSKNISALSLVVIMVQQAFFTPYIFYNGGEILLFGFIGWFLYGCLQFNRPGIALAVFILLCGWIGFFAKSSFIWMYGAGLIFIWIQLSKHTTHIKHWLINGFWIGIPALISVAIIYITYLSKGVNPSSQSGGIDLSWKVLAFPLASPLLAGFSADDLANGFITHNDTVLFTATQAIAIITVLALLSVWLVYAISKRMPDNRYNVLLVIFYIVAVLFFGASYLQRKDISYESRHFRVIGLLIIPGTVYLFSRFKRVYQYAFGVLILFISFFTLRFYILSYIALKTDTARGTSGIAQQFIDQASLDYITMLDKRSQDALFVFFSPDLGLEIKQNRIITLEPLNGDISIDMEDYLHKGHAGPIYILMPHEYIGIRASVILKAFPGYKGFSLKELSDDYVLYFATQAR</sequence>
<feature type="transmembrane region" description="Helical" evidence="1">
    <location>
        <begin position="378"/>
        <end position="402"/>
    </location>
</feature>
<feature type="transmembrane region" description="Helical" evidence="1">
    <location>
        <begin position="9"/>
        <end position="33"/>
    </location>
</feature>
<dbReference type="Proteomes" id="UP001597010">
    <property type="component" value="Unassembled WGS sequence"/>
</dbReference>
<evidence type="ECO:0000313" key="2">
    <source>
        <dbReference type="EMBL" id="MFD0795028.1"/>
    </source>
</evidence>
<keyword evidence="1" id="KW-0472">Membrane</keyword>
<accession>A0ABW3AWV2</accession>
<organism evidence="2 3">
    <name type="scientific">Mucilaginibacter litoreus</name>
    <dbReference type="NCBI Taxonomy" id="1048221"/>
    <lineage>
        <taxon>Bacteria</taxon>
        <taxon>Pseudomonadati</taxon>
        <taxon>Bacteroidota</taxon>
        <taxon>Sphingobacteriia</taxon>
        <taxon>Sphingobacteriales</taxon>
        <taxon>Sphingobacteriaceae</taxon>
        <taxon>Mucilaginibacter</taxon>
    </lineage>
</organism>
<evidence type="ECO:0000313" key="3">
    <source>
        <dbReference type="Proteomes" id="UP001597010"/>
    </source>
</evidence>
<reference evidence="3" key="1">
    <citation type="journal article" date="2019" name="Int. J. Syst. Evol. Microbiol.">
        <title>The Global Catalogue of Microorganisms (GCM) 10K type strain sequencing project: providing services to taxonomists for standard genome sequencing and annotation.</title>
        <authorList>
            <consortium name="The Broad Institute Genomics Platform"/>
            <consortium name="The Broad Institute Genome Sequencing Center for Infectious Disease"/>
            <person name="Wu L."/>
            <person name="Ma J."/>
        </authorList>
    </citation>
    <scope>NUCLEOTIDE SEQUENCE [LARGE SCALE GENOMIC DNA]</scope>
    <source>
        <strain evidence="3">CCUG 61484</strain>
    </source>
</reference>
<gene>
    <name evidence="2" type="ORF">ACFQZX_15510</name>
</gene>
<feature type="transmembrane region" description="Helical" evidence="1">
    <location>
        <begin position="288"/>
        <end position="310"/>
    </location>
</feature>
<proteinExistence type="predicted"/>
<feature type="transmembrane region" description="Helical" evidence="1">
    <location>
        <begin position="95"/>
        <end position="115"/>
    </location>
</feature>
<keyword evidence="1" id="KW-1133">Transmembrane helix</keyword>
<feature type="transmembrane region" description="Helical" evidence="1">
    <location>
        <begin position="354"/>
        <end position="372"/>
    </location>
</feature>
<feature type="transmembrane region" description="Helical" evidence="1">
    <location>
        <begin position="322"/>
        <end position="342"/>
    </location>
</feature>
<comment type="caution">
    <text evidence="2">The sequence shown here is derived from an EMBL/GenBank/DDBJ whole genome shotgun (WGS) entry which is preliminary data.</text>
</comment>
<evidence type="ECO:0008006" key="4">
    <source>
        <dbReference type="Google" id="ProtNLM"/>
    </source>
</evidence>
<protein>
    <recommendedName>
        <fullName evidence="4">Glycosyltransferase RgtA/B/C/D-like domain-containing protein</fullName>
    </recommendedName>
</protein>